<comment type="cofactor">
    <cofactor evidence="7">
        <name>heme</name>
        <dbReference type="ChEBI" id="CHEBI:30413"/>
    </cofactor>
</comment>
<evidence type="ECO:0000256" key="4">
    <source>
        <dbReference type="ARBA" id="ARBA00023002"/>
    </source>
</evidence>
<evidence type="ECO:0000313" key="9">
    <source>
        <dbReference type="EMBL" id="KAK7266221.1"/>
    </source>
</evidence>
<dbReference type="PANTHER" id="PTHR47947:SF49">
    <property type="entry name" value="CYTOCHROME P450 FAMILY PROTEIN"/>
    <property type="match status" value="1"/>
</dbReference>
<protein>
    <recommendedName>
        <fullName evidence="11">Cytochrome P450</fullName>
    </recommendedName>
</protein>
<keyword evidence="2 7" id="KW-0349">Heme</keyword>
<organism evidence="9 10">
    <name type="scientific">Crotalaria pallida</name>
    <name type="common">Smooth rattlebox</name>
    <name type="synonym">Crotalaria striata</name>
    <dbReference type="NCBI Taxonomy" id="3830"/>
    <lineage>
        <taxon>Eukaryota</taxon>
        <taxon>Viridiplantae</taxon>
        <taxon>Streptophyta</taxon>
        <taxon>Embryophyta</taxon>
        <taxon>Tracheophyta</taxon>
        <taxon>Spermatophyta</taxon>
        <taxon>Magnoliopsida</taxon>
        <taxon>eudicotyledons</taxon>
        <taxon>Gunneridae</taxon>
        <taxon>Pentapetalae</taxon>
        <taxon>rosids</taxon>
        <taxon>fabids</taxon>
        <taxon>Fabales</taxon>
        <taxon>Fabaceae</taxon>
        <taxon>Papilionoideae</taxon>
        <taxon>50 kb inversion clade</taxon>
        <taxon>genistoids sensu lato</taxon>
        <taxon>core genistoids</taxon>
        <taxon>Crotalarieae</taxon>
        <taxon>Crotalaria</taxon>
    </lineage>
</organism>
<keyword evidence="5 7" id="KW-0408">Iron</keyword>
<accession>A0AAN9F0X5</accession>
<dbReference type="GO" id="GO:0016705">
    <property type="term" value="F:oxidoreductase activity, acting on paired donors, with incorporation or reduction of molecular oxygen"/>
    <property type="evidence" value="ECO:0007669"/>
    <property type="project" value="InterPro"/>
</dbReference>
<sequence>MAKECFTTNDIAVSCRPKLVAVEHMAYNQAMLGLAPYGPYWREIRKIVTLQFLSNRRIELLSHIRVSEIRTSIKELYNNVWSSKKNDHGYVSVELKQWFAQLSFNMVLRMIAGKRYFGAADVVGEEEAKKCLKSLNEFTRLMGVFTVADAIPCLRWLDIGGYEKAMKETAKELDNILSEWLEEHRKKRMALSGSNKDESNQDFIDVMISVLDDTKIEEFDHDAIHKSTTLALILGGTDTTTVTLTWAMCFLLRNPHILEKAKDELNTQVGEERCISESDISKLVYLQAIIKETLRLCPPTPLSISREFSENCTLGGYYVKKGTRLITNLWKIHTDPSVWPHPMEFKPERFLTTHKDIDVRGQHFELLPFGSGRRMCPGISFSLHMVHLTLASFLHSFEILNPSIEPIDMTGTNGLTNIKATPLEVLVKPCLPPKCYI</sequence>
<keyword evidence="3 7" id="KW-0479">Metal-binding</keyword>
<keyword evidence="6 8" id="KW-0503">Monooxygenase</keyword>
<evidence type="ECO:0000256" key="2">
    <source>
        <dbReference type="ARBA" id="ARBA00022617"/>
    </source>
</evidence>
<dbReference type="GO" id="GO:0005506">
    <property type="term" value="F:iron ion binding"/>
    <property type="evidence" value="ECO:0007669"/>
    <property type="project" value="InterPro"/>
</dbReference>
<keyword evidence="10" id="KW-1185">Reference proteome</keyword>
<dbReference type="PROSITE" id="PS00086">
    <property type="entry name" value="CYTOCHROME_P450"/>
    <property type="match status" value="1"/>
</dbReference>
<evidence type="ECO:0000256" key="8">
    <source>
        <dbReference type="RuleBase" id="RU000461"/>
    </source>
</evidence>
<dbReference type="GO" id="GO:0004497">
    <property type="term" value="F:monooxygenase activity"/>
    <property type="evidence" value="ECO:0007669"/>
    <property type="project" value="UniProtKB-KW"/>
</dbReference>
<evidence type="ECO:0008006" key="11">
    <source>
        <dbReference type="Google" id="ProtNLM"/>
    </source>
</evidence>
<reference evidence="9 10" key="1">
    <citation type="submission" date="2024-01" db="EMBL/GenBank/DDBJ databases">
        <title>The genomes of 5 underutilized Papilionoideae crops provide insights into root nodulation and disease resistanc.</title>
        <authorList>
            <person name="Yuan L."/>
        </authorList>
    </citation>
    <scope>NUCLEOTIDE SEQUENCE [LARGE SCALE GENOMIC DNA]</scope>
    <source>
        <strain evidence="9">ZHUSHIDOU_FW_LH</strain>
        <tissue evidence="9">Leaf</tissue>
    </source>
</reference>
<evidence type="ECO:0000256" key="7">
    <source>
        <dbReference type="PIRSR" id="PIRSR602401-1"/>
    </source>
</evidence>
<evidence type="ECO:0000313" key="10">
    <source>
        <dbReference type="Proteomes" id="UP001372338"/>
    </source>
</evidence>
<gene>
    <name evidence="9" type="ORF">RIF29_18863</name>
</gene>
<dbReference type="AlphaFoldDB" id="A0AAN9F0X5"/>
<name>A0AAN9F0X5_CROPI</name>
<dbReference type="EMBL" id="JAYWIO010000004">
    <property type="protein sequence ID" value="KAK7266221.1"/>
    <property type="molecule type" value="Genomic_DNA"/>
</dbReference>
<dbReference type="GO" id="GO:0020037">
    <property type="term" value="F:heme binding"/>
    <property type="evidence" value="ECO:0007669"/>
    <property type="project" value="InterPro"/>
</dbReference>
<comment type="similarity">
    <text evidence="1 8">Belongs to the cytochrome P450 family.</text>
</comment>
<comment type="caution">
    <text evidence="9">The sequence shown here is derived from an EMBL/GenBank/DDBJ whole genome shotgun (WGS) entry which is preliminary data.</text>
</comment>
<dbReference type="PANTHER" id="PTHR47947">
    <property type="entry name" value="CYTOCHROME P450 82C3-RELATED"/>
    <property type="match status" value="1"/>
</dbReference>
<dbReference type="PRINTS" id="PR00385">
    <property type="entry name" value="P450"/>
</dbReference>
<proteinExistence type="inferred from homology"/>
<dbReference type="FunFam" id="1.10.630.10:FF:000026">
    <property type="entry name" value="Cytochrome P450 82C4"/>
    <property type="match status" value="1"/>
</dbReference>
<dbReference type="PRINTS" id="PR00463">
    <property type="entry name" value="EP450I"/>
</dbReference>
<dbReference type="InterPro" id="IPR002401">
    <property type="entry name" value="Cyt_P450_E_grp-I"/>
</dbReference>
<dbReference type="SUPFAM" id="SSF48264">
    <property type="entry name" value="Cytochrome P450"/>
    <property type="match status" value="1"/>
</dbReference>
<evidence type="ECO:0000256" key="5">
    <source>
        <dbReference type="ARBA" id="ARBA00023004"/>
    </source>
</evidence>
<dbReference type="Pfam" id="PF00067">
    <property type="entry name" value="p450"/>
    <property type="match status" value="1"/>
</dbReference>
<dbReference type="CDD" id="cd20654">
    <property type="entry name" value="CYP82"/>
    <property type="match status" value="1"/>
</dbReference>
<dbReference type="InterPro" id="IPR050651">
    <property type="entry name" value="Plant_Cytochrome_P450_Monoox"/>
</dbReference>
<dbReference type="InterPro" id="IPR001128">
    <property type="entry name" value="Cyt_P450"/>
</dbReference>
<feature type="binding site" description="axial binding residue" evidence="7">
    <location>
        <position position="376"/>
    </location>
    <ligand>
        <name>heme</name>
        <dbReference type="ChEBI" id="CHEBI:30413"/>
    </ligand>
    <ligandPart>
        <name>Fe</name>
        <dbReference type="ChEBI" id="CHEBI:18248"/>
    </ligandPart>
</feature>
<evidence type="ECO:0000256" key="6">
    <source>
        <dbReference type="ARBA" id="ARBA00023033"/>
    </source>
</evidence>
<dbReference type="Gene3D" id="1.10.630.10">
    <property type="entry name" value="Cytochrome P450"/>
    <property type="match status" value="1"/>
</dbReference>
<dbReference type="InterPro" id="IPR017972">
    <property type="entry name" value="Cyt_P450_CS"/>
</dbReference>
<evidence type="ECO:0000256" key="1">
    <source>
        <dbReference type="ARBA" id="ARBA00010617"/>
    </source>
</evidence>
<evidence type="ECO:0000256" key="3">
    <source>
        <dbReference type="ARBA" id="ARBA00022723"/>
    </source>
</evidence>
<keyword evidence="4 8" id="KW-0560">Oxidoreductase</keyword>
<dbReference type="InterPro" id="IPR036396">
    <property type="entry name" value="Cyt_P450_sf"/>
</dbReference>
<dbReference type="Proteomes" id="UP001372338">
    <property type="component" value="Unassembled WGS sequence"/>
</dbReference>